<gene>
    <name evidence="8" type="ORF">CANTADRAFT_44985</name>
</gene>
<dbReference type="EMBL" id="KV453909">
    <property type="protein sequence ID" value="ODV82076.1"/>
    <property type="molecule type" value="Genomic_DNA"/>
</dbReference>
<evidence type="ECO:0000256" key="5">
    <source>
        <dbReference type="ARBA" id="ARBA00023136"/>
    </source>
</evidence>
<comment type="similarity">
    <text evidence="2">Belongs to the PA-phosphatase related phosphoesterase family.</text>
</comment>
<protein>
    <submittedName>
        <fullName evidence="8">Acid phosphatase/Vanadium-dependent haloperoxidase</fullName>
    </submittedName>
</protein>
<dbReference type="Proteomes" id="UP000094285">
    <property type="component" value="Unassembled WGS sequence"/>
</dbReference>
<proteinExistence type="inferred from homology"/>
<dbReference type="GO" id="GO:0045121">
    <property type="term" value="C:membrane raft"/>
    <property type="evidence" value="ECO:0007669"/>
    <property type="project" value="EnsemblFungi"/>
</dbReference>
<dbReference type="GO" id="GO:0042802">
    <property type="term" value="F:identical protein binding"/>
    <property type="evidence" value="ECO:0007669"/>
    <property type="project" value="EnsemblFungi"/>
</dbReference>
<evidence type="ECO:0000256" key="1">
    <source>
        <dbReference type="ARBA" id="ARBA00004141"/>
    </source>
</evidence>
<evidence type="ECO:0000313" key="8">
    <source>
        <dbReference type="EMBL" id="ODV82076.1"/>
    </source>
</evidence>
<feature type="transmembrane region" description="Helical" evidence="6">
    <location>
        <begin position="196"/>
        <end position="214"/>
    </location>
</feature>
<evidence type="ECO:0000256" key="2">
    <source>
        <dbReference type="ARBA" id="ARBA00008816"/>
    </source>
</evidence>
<feature type="transmembrane region" description="Helical" evidence="6">
    <location>
        <begin position="245"/>
        <end position="268"/>
    </location>
</feature>
<keyword evidence="8" id="KW-0560">Oxidoreductase</keyword>
<keyword evidence="5 6" id="KW-0472">Membrane</keyword>
<sequence length="301" mass="34131">MTLSEQFSNLLKYLNSDNLLDRATFGLDINKESFWYKLLTWRATDVVLIAVLYFIYIVTYDLAPFERQFYVNDLTISHPFAEHERVDGTQLMLYAVWIPLAIIVAAGLVFTKPKNKVYVTYVAVVGLGVSTFTTSVLTDLLKNYIGRHRPDFLSRCVPKPDTPKDVLVFAKDVCTTKNLELLRDGFRTTPSGHSSLSFSGLLYLSLFLAGQLVVTNKYVGAWRTVLCALPTVGAALIALSRTEDYRHHFVDILIGSTIGIIIAIWTYFRLFPSLSHRKPYEPILLQKEDEGEGYNIINEQV</sequence>
<dbReference type="AlphaFoldDB" id="A0A1E4SRD7"/>
<dbReference type="GO" id="GO:0004601">
    <property type="term" value="F:peroxidase activity"/>
    <property type="evidence" value="ECO:0007669"/>
    <property type="project" value="UniProtKB-KW"/>
</dbReference>
<dbReference type="GeneID" id="30983301"/>
<name>A0A1E4SRD7_9ASCO</name>
<dbReference type="Pfam" id="PF01569">
    <property type="entry name" value="PAP2"/>
    <property type="match status" value="1"/>
</dbReference>
<dbReference type="SUPFAM" id="SSF48317">
    <property type="entry name" value="Acid phosphatase/Vanadium-dependent haloperoxidase"/>
    <property type="match status" value="1"/>
</dbReference>
<feature type="transmembrane region" description="Helical" evidence="6">
    <location>
        <begin position="91"/>
        <end position="110"/>
    </location>
</feature>
<evidence type="ECO:0000256" key="4">
    <source>
        <dbReference type="ARBA" id="ARBA00022989"/>
    </source>
</evidence>
<dbReference type="PANTHER" id="PTHR10165">
    <property type="entry name" value="LIPID PHOSPHATE PHOSPHATASE"/>
    <property type="match status" value="1"/>
</dbReference>
<dbReference type="InterPro" id="IPR036938">
    <property type="entry name" value="PAP2/HPO_sf"/>
</dbReference>
<dbReference type="GO" id="GO:0006644">
    <property type="term" value="P:phospholipid metabolic process"/>
    <property type="evidence" value="ECO:0007669"/>
    <property type="project" value="EnsemblFungi"/>
</dbReference>
<evidence type="ECO:0000256" key="6">
    <source>
        <dbReference type="SAM" id="Phobius"/>
    </source>
</evidence>
<evidence type="ECO:0000256" key="3">
    <source>
        <dbReference type="ARBA" id="ARBA00022692"/>
    </source>
</evidence>
<dbReference type="GO" id="GO:0000810">
    <property type="term" value="F:diacylglycerol diphosphate phosphatase activity"/>
    <property type="evidence" value="ECO:0007669"/>
    <property type="project" value="EnsemblFungi"/>
</dbReference>
<feature type="domain" description="Phosphatidic acid phosphatase type 2/haloperoxidase" evidence="7">
    <location>
        <begin position="120"/>
        <end position="267"/>
    </location>
</feature>
<feature type="transmembrane region" description="Helical" evidence="6">
    <location>
        <begin position="39"/>
        <end position="59"/>
    </location>
</feature>
<dbReference type="InterPro" id="IPR000326">
    <property type="entry name" value="PAP2/HPO"/>
</dbReference>
<evidence type="ECO:0000259" key="7">
    <source>
        <dbReference type="SMART" id="SM00014"/>
    </source>
</evidence>
<dbReference type="STRING" id="984487.A0A1E4SRD7"/>
<keyword evidence="8" id="KW-0575">Peroxidase</keyword>
<organism evidence="8 9">
    <name type="scientific">Suhomyces tanzawaensis NRRL Y-17324</name>
    <dbReference type="NCBI Taxonomy" id="984487"/>
    <lineage>
        <taxon>Eukaryota</taxon>
        <taxon>Fungi</taxon>
        <taxon>Dikarya</taxon>
        <taxon>Ascomycota</taxon>
        <taxon>Saccharomycotina</taxon>
        <taxon>Pichiomycetes</taxon>
        <taxon>Debaryomycetaceae</taxon>
        <taxon>Suhomyces</taxon>
    </lineage>
</organism>
<evidence type="ECO:0000313" key="9">
    <source>
        <dbReference type="Proteomes" id="UP000094285"/>
    </source>
</evidence>
<dbReference type="GO" id="GO:0008195">
    <property type="term" value="F:phosphatidate phosphatase activity"/>
    <property type="evidence" value="ECO:0007669"/>
    <property type="project" value="EnsemblFungi"/>
</dbReference>
<dbReference type="RefSeq" id="XP_020067198.1">
    <property type="nucleotide sequence ID" value="XM_020209165.1"/>
</dbReference>
<keyword evidence="3 6" id="KW-0812">Transmembrane</keyword>
<dbReference type="OrthoDB" id="10030083at2759"/>
<dbReference type="Gene3D" id="1.20.144.10">
    <property type="entry name" value="Phosphatidic acid phosphatase type 2/haloperoxidase"/>
    <property type="match status" value="1"/>
</dbReference>
<keyword evidence="4 6" id="KW-1133">Transmembrane helix</keyword>
<dbReference type="GO" id="GO:0000329">
    <property type="term" value="C:fungal-type vacuole membrane"/>
    <property type="evidence" value="ECO:0007669"/>
    <property type="project" value="EnsemblFungi"/>
</dbReference>
<dbReference type="InterPro" id="IPR043216">
    <property type="entry name" value="PAP-like"/>
</dbReference>
<reference evidence="9" key="1">
    <citation type="submission" date="2016-05" db="EMBL/GenBank/DDBJ databases">
        <title>Comparative genomics of biotechnologically important yeasts.</title>
        <authorList>
            <consortium name="DOE Joint Genome Institute"/>
            <person name="Riley R."/>
            <person name="Haridas S."/>
            <person name="Wolfe K.H."/>
            <person name="Lopes M.R."/>
            <person name="Hittinger C.T."/>
            <person name="Goker M."/>
            <person name="Salamov A."/>
            <person name="Wisecaver J."/>
            <person name="Long T.M."/>
            <person name="Aerts A.L."/>
            <person name="Barry K."/>
            <person name="Choi C."/>
            <person name="Clum A."/>
            <person name="Coughlan A.Y."/>
            <person name="Deshpande S."/>
            <person name="Douglass A.P."/>
            <person name="Hanson S.J."/>
            <person name="Klenk H.-P."/>
            <person name="Labutti K."/>
            <person name="Lapidus A."/>
            <person name="Lindquist E."/>
            <person name="Lipzen A."/>
            <person name="Meier-Kolthoff J.P."/>
            <person name="Ohm R.A."/>
            <person name="Otillar R.P."/>
            <person name="Pangilinan J."/>
            <person name="Peng Y."/>
            <person name="Rokas A."/>
            <person name="Rosa C.A."/>
            <person name="Scheuner C."/>
            <person name="Sibirny A.A."/>
            <person name="Slot J.C."/>
            <person name="Stielow J.B."/>
            <person name="Sun H."/>
            <person name="Kurtzman C.P."/>
            <person name="Blackwell M."/>
            <person name="Grigoriev I.V."/>
            <person name="Jeffries T.W."/>
        </authorList>
    </citation>
    <scope>NUCLEOTIDE SEQUENCE [LARGE SCALE GENOMIC DNA]</scope>
    <source>
        <strain evidence="9">NRRL Y-17324</strain>
    </source>
</reference>
<dbReference type="PANTHER" id="PTHR10165:SF35">
    <property type="entry name" value="RE23632P"/>
    <property type="match status" value="1"/>
</dbReference>
<dbReference type="GO" id="GO:0046839">
    <property type="term" value="P:phospholipid dephosphorylation"/>
    <property type="evidence" value="ECO:0007669"/>
    <property type="project" value="TreeGrafter"/>
</dbReference>
<feature type="transmembrane region" description="Helical" evidence="6">
    <location>
        <begin position="117"/>
        <end position="137"/>
    </location>
</feature>
<keyword evidence="9" id="KW-1185">Reference proteome</keyword>
<feature type="transmembrane region" description="Helical" evidence="6">
    <location>
        <begin position="221"/>
        <end position="239"/>
    </location>
</feature>
<dbReference type="CDD" id="cd03390">
    <property type="entry name" value="PAP2_containing_1_like"/>
    <property type="match status" value="1"/>
</dbReference>
<comment type="subcellular location">
    <subcellularLocation>
        <location evidence="1">Membrane</location>
        <topology evidence="1">Multi-pass membrane protein</topology>
    </subcellularLocation>
</comment>
<dbReference type="SMART" id="SM00014">
    <property type="entry name" value="acidPPc"/>
    <property type="match status" value="1"/>
</dbReference>
<accession>A0A1E4SRD7</accession>